<reference evidence="8" key="3">
    <citation type="submission" date="2016-06" db="UniProtKB">
        <authorList>
            <consortium name="WormBaseParasite"/>
        </authorList>
    </citation>
    <scope>IDENTIFICATION</scope>
</reference>
<keyword evidence="3" id="KW-0143">Chaperone</keyword>
<keyword evidence="6" id="KW-0175">Coiled coil</keyword>
<dbReference type="InterPro" id="IPR009053">
    <property type="entry name" value="Prefoldin"/>
</dbReference>
<dbReference type="FunFam" id="1.10.287.370:FF:000003">
    <property type="entry name" value="Prefoldin subunit 6"/>
    <property type="match status" value="1"/>
</dbReference>
<evidence type="ECO:0000256" key="3">
    <source>
        <dbReference type="ARBA" id="ARBA00023186"/>
    </source>
</evidence>
<proteinExistence type="inferred from homology"/>
<dbReference type="SUPFAM" id="SSF46579">
    <property type="entry name" value="Prefoldin"/>
    <property type="match status" value="1"/>
</dbReference>
<evidence type="ECO:0000256" key="4">
    <source>
        <dbReference type="ARBA" id="ARBA00058726"/>
    </source>
</evidence>
<sequence>MVKLEEIKSKFETEFEKLRQLEKERSKCMSNRRQLESQLTENSMVKEELDRLESGAGVFKLIGPVLIKQDLEEAKQNVEKRISYIQTEIERVESLLGDSEKNIEAQKEGVERVRDTLRQTLAASTASTPTANSINT</sequence>
<dbReference type="GO" id="GO:0051082">
    <property type="term" value="F:unfolded protein binding"/>
    <property type="evidence" value="ECO:0007669"/>
    <property type="project" value="InterPro"/>
</dbReference>
<dbReference type="GO" id="GO:0051131">
    <property type="term" value="P:chaperone-mediated protein complex assembly"/>
    <property type="evidence" value="ECO:0007669"/>
    <property type="project" value="TreeGrafter"/>
</dbReference>
<feature type="coiled-coil region" evidence="6">
    <location>
        <begin position="1"/>
        <end position="38"/>
    </location>
</feature>
<evidence type="ECO:0000313" key="8">
    <source>
        <dbReference type="WBParaSite" id="GPLIN_000795000"/>
    </source>
</evidence>
<protein>
    <recommendedName>
        <fullName evidence="5">Probable prefoldin subunit 6</fullName>
    </recommendedName>
</protein>
<dbReference type="Pfam" id="PF01920">
    <property type="entry name" value="Prefoldin_2"/>
    <property type="match status" value="1"/>
</dbReference>
<evidence type="ECO:0000256" key="5">
    <source>
        <dbReference type="ARBA" id="ARBA00072592"/>
    </source>
</evidence>
<evidence type="ECO:0000256" key="1">
    <source>
        <dbReference type="ARBA" id="ARBA00008045"/>
    </source>
</evidence>
<dbReference type="Proteomes" id="UP000050741">
    <property type="component" value="Unassembled WGS sequence"/>
</dbReference>
<comment type="subunit">
    <text evidence="2">Heterohexamer of two PFD-alpha type and four PFD-beta type subunits.</text>
</comment>
<organism evidence="7 8">
    <name type="scientific">Globodera pallida</name>
    <name type="common">Potato cyst nematode worm</name>
    <name type="synonym">Heterodera pallida</name>
    <dbReference type="NCBI Taxonomy" id="36090"/>
    <lineage>
        <taxon>Eukaryota</taxon>
        <taxon>Metazoa</taxon>
        <taxon>Ecdysozoa</taxon>
        <taxon>Nematoda</taxon>
        <taxon>Chromadorea</taxon>
        <taxon>Rhabditida</taxon>
        <taxon>Tylenchina</taxon>
        <taxon>Tylenchomorpha</taxon>
        <taxon>Tylenchoidea</taxon>
        <taxon>Heteroderidae</taxon>
        <taxon>Heteroderinae</taxon>
        <taxon>Globodera</taxon>
    </lineage>
</organism>
<comment type="function">
    <text evidence="4">Binds specifically to cytosolic chaperonin (c-CPN) and transfers target proteins to it. Binds to nascent polypeptide chain and promotes folding in an environment in which there are many competing pathways for nonnative proteins. Required for positioning of the mitotic spindle.</text>
</comment>
<comment type="similarity">
    <text evidence="1">Belongs to the prefoldin subunit beta family.</text>
</comment>
<dbReference type="AlphaFoldDB" id="A0A183C505"/>
<dbReference type="GO" id="GO:0016272">
    <property type="term" value="C:prefoldin complex"/>
    <property type="evidence" value="ECO:0007669"/>
    <property type="project" value="InterPro"/>
</dbReference>
<evidence type="ECO:0000256" key="2">
    <source>
        <dbReference type="ARBA" id="ARBA00011695"/>
    </source>
</evidence>
<dbReference type="InterPro" id="IPR002777">
    <property type="entry name" value="PFD_beta-like"/>
</dbReference>
<dbReference type="GO" id="GO:0006457">
    <property type="term" value="P:protein folding"/>
    <property type="evidence" value="ECO:0007669"/>
    <property type="project" value="InterPro"/>
</dbReference>
<dbReference type="CDD" id="cd23161">
    <property type="entry name" value="Prefoldin_6"/>
    <property type="match status" value="1"/>
</dbReference>
<dbReference type="GO" id="GO:0005737">
    <property type="term" value="C:cytoplasm"/>
    <property type="evidence" value="ECO:0007669"/>
    <property type="project" value="TreeGrafter"/>
</dbReference>
<dbReference type="PANTHER" id="PTHR21431:SF0">
    <property type="entry name" value="PREFOLDIN SUBUNIT 6"/>
    <property type="match status" value="1"/>
</dbReference>
<dbReference type="OrthoDB" id="248120at2759"/>
<name>A0A183C505_GLOPA</name>
<dbReference type="WBParaSite" id="GPLIN_000795000">
    <property type="protein sequence ID" value="GPLIN_000795000"/>
    <property type="gene ID" value="GPLIN_000795000"/>
</dbReference>
<keyword evidence="7" id="KW-1185">Reference proteome</keyword>
<reference evidence="7" key="2">
    <citation type="submission" date="2014-05" db="EMBL/GenBank/DDBJ databases">
        <title>The genome and life-stage specific transcriptomes of Globodera pallida elucidate key aspects of plant parasitism by a cyst nematode.</title>
        <authorList>
            <person name="Cotton J.A."/>
            <person name="Lilley C.J."/>
            <person name="Jones L.M."/>
            <person name="Kikuchi T."/>
            <person name="Reid A.J."/>
            <person name="Thorpe P."/>
            <person name="Tsai I.J."/>
            <person name="Beasley H."/>
            <person name="Blok V."/>
            <person name="Cock P.J.A."/>
            <person name="Van den Akker S.E."/>
            <person name="Holroyd N."/>
            <person name="Hunt M."/>
            <person name="Mantelin S."/>
            <person name="Naghra H."/>
            <person name="Pain A."/>
            <person name="Palomares-Rius J.E."/>
            <person name="Zarowiecki M."/>
            <person name="Berriman M."/>
            <person name="Jones J.T."/>
            <person name="Urwin P.E."/>
        </authorList>
    </citation>
    <scope>NUCLEOTIDE SEQUENCE [LARGE SCALE GENOMIC DNA]</scope>
    <source>
        <strain evidence="7">Lindley</strain>
    </source>
</reference>
<reference evidence="7" key="1">
    <citation type="submission" date="2013-12" db="EMBL/GenBank/DDBJ databases">
        <authorList>
            <person name="Aslett M."/>
        </authorList>
    </citation>
    <scope>NUCLEOTIDE SEQUENCE [LARGE SCALE GENOMIC DNA]</scope>
    <source>
        <strain evidence="7">Lindley</strain>
    </source>
</reference>
<evidence type="ECO:0000256" key="6">
    <source>
        <dbReference type="SAM" id="Coils"/>
    </source>
</evidence>
<dbReference type="Gene3D" id="1.10.287.370">
    <property type="match status" value="1"/>
</dbReference>
<dbReference type="GO" id="GO:0051087">
    <property type="term" value="F:protein-folding chaperone binding"/>
    <property type="evidence" value="ECO:0007669"/>
    <property type="project" value="TreeGrafter"/>
</dbReference>
<evidence type="ECO:0000313" key="7">
    <source>
        <dbReference type="Proteomes" id="UP000050741"/>
    </source>
</evidence>
<accession>A0A183C505</accession>
<dbReference type="PANTHER" id="PTHR21431">
    <property type="entry name" value="PREFOLDIN SUBUNIT 6"/>
    <property type="match status" value="1"/>
</dbReference>